<dbReference type="AlphaFoldDB" id="A0A5P8P471"/>
<sequence>MVKDDGKLSGALDVNSSKINVDGCSGKVKSKRLSNGDILYSIIKTDIKTDKDSDIMSKHQNAIRYSLKDSQKTYEDMLKELRVMRTESSTIANESKDGLELITVSMENMSDLSHKMQDTLEGANSLGIRSGEISNVVTLIEDIADQTNLLALNAAIEAARAGEHGRGFAVVADEVRKLAEKTQKATGEISIVVKSMQQESSSVQENIETTSTILEDTKVKIEDLEEKIISFEKKSSRSVYEVEYISDKIFASLAKIDHVIYKNNVYALLFGEENDFQKSDHKSCRLGKWYNEGIGKEEFSETASYPKLDSYHASVHENANKIVEECAGDKAICSKEEIEKMVNEIEASSLKVFEYLDGMVEEKAEIVMKGAIKELFKGSK</sequence>
<dbReference type="PANTHER" id="PTHR32089">
    <property type="entry name" value="METHYL-ACCEPTING CHEMOTAXIS PROTEIN MCPB"/>
    <property type="match status" value="1"/>
</dbReference>
<dbReference type="SUPFAM" id="SSF58104">
    <property type="entry name" value="Methyl-accepting chemotaxis protein (MCP) signaling domain"/>
    <property type="match status" value="1"/>
</dbReference>
<dbReference type="PRINTS" id="PR00260">
    <property type="entry name" value="CHEMTRNSDUCR"/>
</dbReference>
<feature type="coiled-coil region" evidence="4">
    <location>
        <begin position="207"/>
        <end position="234"/>
    </location>
</feature>
<dbReference type="GO" id="GO:0004888">
    <property type="term" value="F:transmembrane signaling receptor activity"/>
    <property type="evidence" value="ECO:0007669"/>
    <property type="project" value="InterPro"/>
</dbReference>
<dbReference type="GO" id="GO:0016020">
    <property type="term" value="C:membrane"/>
    <property type="evidence" value="ECO:0007669"/>
    <property type="project" value="InterPro"/>
</dbReference>
<protein>
    <submittedName>
        <fullName evidence="6">Chemotaxis protein</fullName>
    </submittedName>
</protein>
<dbReference type="InterPro" id="IPR025991">
    <property type="entry name" value="Chemoreceptor_zinc-bind_dom"/>
</dbReference>
<organism evidence="6 7">
    <name type="scientific">Sulfurimonas lithotrophica</name>
    <dbReference type="NCBI Taxonomy" id="2590022"/>
    <lineage>
        <taxon>Bacteria</taxon>
        <taxon>Pseudomonadati</taxon>
        <taxon>Campylobacterota</taxon>
        <taxon>Epsilonproteobacteria</taxon>
        <taxon>Campylobacterales</taxon>
        <taxon>Sulfurimonadaceae</taxon>
        <taxon>Sulfurimonas</taxon>
    </lineage>
</organism>
<dbReference type="InterPro" id="IPR004090">
    <property type="entry name" value="Chemotax_Me-accpt_rcpt"/>
</dbReference>
<evidence type="ECO:0000256" key="1">
    <source>
        <dbReference type="ARBA" id="ARBA00023224"/>
    </source>
</evidence>
<dbReference type="PROSITE" id="PS50111">
    <property type="entry name" value="CHEMOTAXIS_TRANSDUC_2"/>
    <property type="match status" value="1"/>
</dbReference>
<name>A0A5P8P471_9BACT</name>
<dbReference type="Pfam" id="PF00015">
    <property type="entry name" value="MCPsignal"/>
    <property type="match status" value="1"/>
</dbReference>
<keyword evidence="7" id="KW-1185">Reference proteome</keyword>
<evidence type="ECO:0000259" key="5">
    <source>
        <dbReference type="PROSITE" id="PS50111"/>
    </source>
</evidence>
<dbReference type="InterPro" id="IPR004089">
    <property type="entry name" value="MCPsignal_dom"/>
</dbReference>
<reference evidence="6 7" key="1">
    <citation type="submission" date="2019-09" db="EMBL/GenBank/DDBJ databases">
        <title>Sulfurimonas gotlandica sp. nov., a chemoautotrophic and psychrotolerant epsilonproteobacterium isolated from a pelagic redoxcline, and an emended description of the genus Sulfurimonas.</title>
        <authorList>
            <person name="Wang S."/>
            <person name="Jiang L."/>
            <person name="Shao S."/>
        </authorList>
    </citation>
    <scope>NUCLEOTIDE SEQUENCE [LARGE SCALE GENOMIC DNA]</scope>
    <source>
        <strain evidence="6 7">GYSZ_1</strain>
    </source>
</reference>
<proteinExistence type="inferred from homology"/>
<comment type="similarity">
    <text evidence="2">Belongs to the methyl-accepting chemotaxis (MCP) protein family.</text>
</comment>
<dbReference type="GO" id="GO:0007165">
    <property type="term" value="P:signal transduction"/>
    <property type="evidence" value="ECO:0007669"/>
    <property type="project" value="UniProtKB-KW"/>
</dbReference>
<evidence type="ECO:0000256" key="2">
    <source>
        <dbReference type="ARBA" id="ARBA00029447"/>
    </source>
</evidence>
<dbReference type="Proteomes" id="UP000326944">
    <property type="component" value="Chromosome"/>
</dbReference>
<gene>
    <name evidence="6" type="ORF">FJR48_09090</name>
</gene>
<evidence type="ECO:0000313" key="7">
    <source>
        <dbReference type="Proteomes" id="UP000326944"/>
    </source>
</evidence>
<dbReference type="KEGG" id="sulg:FJR48_09090"/>
<dbReference type="Gene3D" id="1.10.287.950">
    <property type="entry name" value="Methyl-accepting chemotaxis protein"/>
    <property type="match status" value="1"/>
</dbReference>
<dbReference type="SMART" id="SM00283">
    <property type="entry name" value="MA"/>
    <property type="match status" value="1"/>
</dbReference>
<feature type="domain" description="Methyl-accepting transducer" evidence="5">
    <location>
        <begin position="95"/>
        <end position="228"/>
    </location>
</feature>
<evidence type="ECO:0000313" key="6">
    <source>
        <dbReference type="EMBL" id="QFR50476.1"/>
    </source>
</evidence>
<dbReference type="PANTHER" id="PTHR32089:SF112">
    <property type="entry name" value="LYSOZYME-LIKE PROTEIN-RELATED"/>
    <property type="match status" value="1"/>
</dbReference>
<dbReference type="EMBL" id="CP043617">
    <property type="protein sequence ID" value="QFR50476.1"/>
    <property type="molecule type" value="Genomic_DNA"/>
</dbReference>
<keyword evidence="1 3" id="KW-0807">Transducer</keyword>
<dbReference type="Pfam" id="PF13682">
    <property type="entry name" value="CZB"/>
    <property type="match status" value="1"/>
</dbReference>
<dbReference type="GO" id="GO:0006935">
    <property type="term" value="P:chemotaxis"/>
    <property type="evidence" value="ECO:0007669"/>
    <property type="project" value="InterPro"/>
</dbReference>
<accession>A0A5P8P471</accession>
<keyword evidence="4" id="KW-0175">Coiled coil</keyword>
<evidence type="ECO:0000256" key="3">
    <source>
        <dbReference type="PROSITE-ProRule" id="PRU00284"/>
    </source>
</evidence>
<evidence type="ECO:0000256" key="4">
    <source>
        <dbReference type="SAM" id="Coils"/>
    </source>
</evidence>